<keyword evidence="15" id="KW-1185">Reference proteome</keyword>
<protein>
    <recommendedName>
        <fullName evidence="13">G-protein coupled receptors family 1 profile domain-containing protein</fullName>
    </recommendedName>
</protein>
<keyword evidence="10" id="KW-0844">Vision</keyword>
<dbReference type="InterPro" id="IPR000276">
    <property type="entry name" value="GPCR_Rhodpsn"/>
</dbReference>
<feature type="transmembrane region" description="Helical" evidence="12">
    <location>
        <begin position="163"/>
        <end position="183"/>
    </location>
</feature>
<evidence type="ECO:0000256" key="6">
    <source>
        <dbReference type="ARBA" id="ARBA00023136"/>
    </source>
</evidence>
<evidence type="ECO:0000256" key="8">
    <source>
        <dbReference type="ARBA" id="ARBA00023180"/>
    </source>
</evidence>
<feature type="transmembrane region" description="Helical" evidence="12">
    <location>
        <begin position="80"/>
        <end position="103"/>
    </location>
</feature>
<keyword evidence="3 11" id="KW-0812">Transmembrane</keyword>
<feature type="transmembrane region" description="Helical" evidence="12">
    <location>
        <begin position="32"/>
        <end position="52"/>
    </location>
</feature>
<dbReference type="PANTHER" id="PTHR24240">
    <property type="entry name" value="OPSIN"/>
    <property type="match status" value="1"/>
</dbReference>
<keyword evidence="7 11" id="KW-0675">Receptor</keyword>
<evidence type="ECO:0000256" key="1">
    <source>
        <dbReference type="ARBA" id="ARBA00004141"/>
    </source>
</evidence>
<feature type="non-terminal residue" evidence="14">
    <location>
        <position position="186"/>
    </location>
</feature>
<keyword evidence="6 12" id="KW-0472">Membrane</keyword>
<gene>
    <name evidence="14" type="ORF">L9F63_016879</name>
</gene>
<name>A0AAD8A078_DIPPU</name>
<evidence type="ECO:0000256" key="10">
    <source>
        <dbReference type="ARBA" id="ARBA00023305"/>
    </source>
</evidence>
<dbReference type="GO" id="GO:0016020">
    <property type="term" value="C:membrane"/>
    <property type="evidence" value="ECO:0007669"/>
    <property type="project" value="UniProtKB-SubCell"/>
</dbReference>
<dbReference type="GO" id="GO:0007601">
    <property type="term" value="P:visual perception"/>
    <property type="evidence" value="ECO:0007669"/>
    <property type="project" value="UniProtKB-KW"/>
</dbReference>
<evidence type="ECO:0000256" key="4">
    <source>
        <dbReference type="ARBA" id="ARBA00022989"/>
    </source>
</evidence>
<dbReference type="GO" id="GO:0004930">
    <property type="term" value="F:G protein-coupled receptor activity"/>
    <property type="evidence" value="ECO:0007669"/>
    <property type="project" value="UniProtKB-KW"/>
</dbReference>
<evidence type="ECO:0000256" key="2">
    <source>
        <dbReference type="ARBA" id="ARBA00010663"/>
    </source>
</evidence>
<evidence type="ECO:0000259" key="13">
    <source>
        <dbReference type="PROSITE" id="PS50262"/>
    </source>
</evidence>
<keyword evidence="9 11" id="KW-0807">Transducer</keyword>
<dbReference type="PROSITE" id="PS00237">
    <property type="entry name" value="G_PROTEIN_RECEP_F1_1"/>
    <property type="match status" value="1"/>
</dbReference>
<feature type="transmembrane region" description="Helical" evidence="12">
    <location>
        <begin position="124"/>
        <end position="151"/>
    </location>
</feature>
<evidence type="ECO:0000256" key="3">
    <source>
        <dbReference type="ARBA" id="ARBA00022692"/>
    </source>
</evidence>
<comment type="subcellular location">
    <subcellularLocation>
        <location evidence="1">Membrane</location>
        <topology evidence="1">Multi-pass membrane protein</topology>
    </subcellularLocation>
</comment>
<dbReference type="InterPro" id="IPR050125">
    <property type="entry name" value="GPCR_opsins"/>
</dbReference>
<dbReference type="Gene3D" id="1.20.1070.10">
    <property type="entry name" value="Rhodopsin 7-helix transmembrane proteins"/>
    <property type="match status" value="1"/>
</dbReference>
<evidence type="ECO:0000256" key="9">
    <source>
        <dbReference type="ARBA" id="ARBA00023224"/>
    </source>
</evidence>
<keyword evidence="5 11" id="KW-0297">G-protein coupled receptor</keyword>
<evidence type="ECO:0000313" key="14">
    <source>
        <dbReference type="EMBL" id="KAJ9589987.1"/>
    </source>
</evidence>
<evidence type="ECO:0000256" key="7">
    <source>
        <dbReference type="ARBA" id="ARBA00023170"/>
    </source>
</evidence>
<evidence type="ECO:0000256" key="11">
    <source>
        <dbReference type="RuleBase" id="RU000688"/>
    </source>
</evidence>
<dbReference type="InterPro" id="IPR017452">
    <property type="entry name" value="GPCR_Rhodpsn_7TM"/>
</dbReference>
<dbReference type="AlphaFoldDB" id="A0AAD8A078"/>
<reference evidence="14" key="2">
    <citation type="submission" date="2023-05" db="EMBL/GenBank/DDBJ databases">
        <authorList>
            <person name="Fouks B."/>
        </authorList>
    </citation>
    <scope>NUCLEOTIDE SEQUENCE</scope>
    <source>
        <strain evidence="14">Stay&amp;Tobe</strain>
        <tissue evidence="14">Testes</tissue>
    </source>
</reference>
<keyword evidence="10" id="KW-0716">Sensory transduction</keyword>
<evidence type="ECO:0000313" key="15">
    <source>
        <dbReference type="Proteomes" id="UP001233999"/>
    </source>
</evidence>
<feature type="domain" description="G-protein coupled receptors family 1 profile" evidence="13">
    <location>
        <begin position="1"/>
        <end position="180"/>
    </location>
</feature>
<dbReference type="CDD" id="cd14969">
    <property type="entry name" value="7tmA_Opsins_type2_animals"/>
    <property type="match status" value="1"/>
</dbReference>
<organism evidence="14 15">
    <name type="scientific">Diploptera punctata</name>
    <name type="common">Pacific beetle cockroach</name>
    <dbReference type="NCBI Taxonomy" id="6984"/>
    <lineage>
        <taxon>Eukaryota</taxon>
        <taxon>Metazoa</taxon>
        <taxon>Ecdysozoa</taxon>
        <taxon>Arthropoda</taxon>
        <taxon>Hexapoda</taxon>
        <taxon>Insecta</taxon>
        <taxon>Pterygota</taxon>
        <taxon>Neoptera</taxon>
        <taxon>Polyneoptera</taxon>
        <taxon>Dictyoptera</taxon>
        <taxon>Blattodea</taxon>
        <taxon>Blaberoidea</taxon>
        <taxon>Blaberidae</taxon>
        <taxon>Diplopterinae</taxon>
        <taxon>Diploptera</taxon>
    </lineage>
</organism>
<comment type="similarity">
    <text evidence="2 11">Belongs to the G-protein coupled receptor 1 family.</text>
</comment>
<dbReference type="Pfam" id="PF00001">
    <property type="entry name" value="7tm_1"/>
    <property type="match status" value="1"/>
</dbReference>
<sequence length="186" mass="20501">ISSITTLTVLAFERYVMISRPFQKRNLNKSGAIMLVVFIWGYSLCLTVPPLVGWGQYINEAANISCSVNWETRSYNATTYIVFLFAFGLVVPVGIITFSYLNIIHTMKQNTLQCGSVTKAESKVALMITVMIVAFLIAWTPYSVLALIIAFGETHLSSPGLAVIPALIAKSSICYNPFIYVGLNTQ</sequence>
<keyword evidence="8" id="KW-0325">Glycoprotein</keyword>
<evidence type="ECO:0000256" key="5">
    <source>
        <dbReference type="ARBA" id="ARBA00023040"/>
    </source>
</evidence>
<evidence type="ECO:0000256" key="12">
    <source>
        <dbReference type="SAM" id="Phobius"/>
    </source>
</evidence>
<feature type="non-terminal residue" evidence="14">
    <location>
        <position position="1"/>
    </location>
</feature>
<proteinExistence type="inferred from homology"/>
<dbReference type="SUPFAM" id="SSF81321">
    <property type="entry name" value="Family A G protein-coupled receptor-like"/>
    <property type="match status" value="1"/>
</dbReference>
<accession>A0AAD8A078</accession>
<dbReference type="PRINTS" id="PR00237">
    <property type="entry name" value="GPCRRHODOPSN"/>
</dbReference>
<comment type="caution">
    <text evidence="14">The sequence shown here is derived from an EMBL/GenBank/DDBJ whole genome shotgun (WGS) entry which is preliminary data.</text>
</comment>
<dbReference type="EMBL" id="JASPKZ010004578">
    <property type="protein sequence ID" value="KAJ9589987.1"/>
    <property type="molecule type" value="Genomic_DNA"/>
</dbReference>
<keyword evidence="4 12" id="KW-1133">Transmembrane helix</keyword>
<dbReference type="Proteomes" id="UP001233999">
    <property type="component" value="Unassembled WGS sequence"/>
</dbReference>
<reference evidence="14" key="1">
    <citation type="journal article" date="2023" name="IScience">
        <title>Live-bearing cockroach genome reveals convergent evolutionary mechanisms linked to viviparity in insects and beyond.</title>
        <authorList>
            <person name="Fouks B."/>
            <person name="Harrison M.C."/>
            <person name="Mikhailova A.A."/>
            <person name="Marchal E."/>
            <person name="English S."/>
            <person name="Carruthers M."/>
            <person name="Jennings E.C."/>
            <person name="Chiamaka E.L."/>
            <person name="Frigard R.A."/>
            <person name="Pippel M."/>
            <person name="Attardo G.M."/>
            <person name="Benoit J.B."/>
            <person name="Bornberg-Bauer E."/>
            <person name="Tobe S.S."/>
        </authorList>
    </citation>
    <scope>NUCLEOTIDE SEQUENCE</scope>
    <source>
        <strain evidence="14">Stay&amp;Tobe</strain>
    </source>
</reference>
<dbReference type="PROSITE" id="PS50262">
    <property type="entry name" value="G_PROTEIN_RECEP_F1_2"/>
    <property type="match status" value="1"/>
</dbReference>